<keyword evidence="6 7" id="KW-0627">Porphyrin biosynthesis</keyword>
<gene>
    <name evidence="7" type="primary">hemL</name>
    <name evidence="8" type="ORF">EHR06_08910</name>
</gene>
<dbReference type="EC" id="5.4.3.8" evidence="7"/>
<dbReference type="InterPro" id="IPR004639">
    <property type="entry name" value="4pyrrol_synth_GluAld_NH2Trfase"/>
</dbReference>
<comment type="catalytic activity">
    <reaction evidence="7">
        <text>(S)-4-amino-5-oxopentanoate = 5-aminolevulinate</text>
        <dbReference type="Rhea" id="RHEA:14265"/>
        <dbReference type="ChEBI" id="CHEBI:57501"/>
        <dbReference type="ChEBI" id="CHEBI:356416"/>
        <dbReference type="EC" id="5.4.3.8"/>
    </reaction>
</comment>
<comment type="cofactor">
    <cofactor evidence="1 7">
        <name>pyridoxal 5'-phosphate</name>
        <dbReference type="ChEBI" id="CHEBI:597326"/>
    </cofactor>
</comment>
<dbReference type="PROSITE" id="PS00600">
    <property type="entry name" value="AA_TRANSFER_CLASS_3"/>
    <property type="match status" value="1"/>
</dbReference>
<dbReference type="InterPro" id="IPR049704">
    <property type="entry name" value="Aminotrans_3_PPA_site"/>
</dbReference>
<dbReference type="InterPro" id="IPR015421">
    <property type="entry name" value="PyrdxlP-dep_Trfase_major"/>
</dbReference>
<dbReference type="Gene3D" id="3.40.640.10">
    <property type="entry name" value="Type I PLP-dependent aspartate aminotransferase-like (Major domain)"/>
    <property type="match status" value="1"/>
</dbReference>
<evidence type="ECO:0000256" key="6">
    <source>
        <dbReference type="ARBA" id="ARBA00023244"/>
    </source>
</evidence>
<name>A0A4Z1ADZ2_9LEPT</name>
<dbReference type="SUPFAM" id="SSF53383">
    <property type="entry name" value="PLP-dependent transferases"/>
    <property type="match status" value="1"/>
</dbReference>
<evidence type="ECO:0000256" key="3">
    <source>
        <dbReference type="ARBA" id="ARBA00008981"/>
    </source>
</evidence>
<dbReference type="Gene3D" id="3.90.1150.10">
    <property type="entry name" value="Aspartate Aminotransferase, domain 1"/>
    <property type="match status" value="1"/>
</dbReference>
<dbReference type="EMBL" id="RQHS01000012">
    <property type="protein sequence ID" value="TGN00229.1"/>
    <property type="molecule type" value="Genomic_DNA"/>
</dbReference>
<dbReference type="GO" id="GO:0005737">
    <property type="term" value="C:cytoplasm"/>
    <property type="evidence" value="ECO:0007669"/>
    <property type="project" value="UniProtKB-SubCell"/>
</dbReference>
<evidence type="ECO:0000313" key="8">
    <source>
        <dbReference type="EMBL" id="TGN00229.1"/>
    </source>
</evidence>
<comment type="subcellular location">
    <subcellularLocation>
        <location evidence="7">Cytoplasm</location>
    </subcellularLocation>
</comment>
<dbReference type="NCBIfam" id="NF000818">
    <property type="entry name" value="PRK00062.1"/>
    <property type="match status" value="1"/>
</dbReference>
<dbReference type="Proteomes" id="UP000297241">
    <property type="component" value="Unassembled WGS sequence"/>
</dbReference>
<accession>A0A4Z1ADZ2</accession>
<dbReference type="UniPathway" id="UPA00251">
    <property type="reaction ID" value="UER00317"/>
</dbReference>
<proteinExistence type="inferred from homology"/>
<sequence length="431" mass="46682">MFPSSKELFERAKKVAPGGVHSPVRSFRSVGGDPVFFQSGKGAKLTDVSGKEYIDYCLSFGPLILGHRDEDVQKIVSETAELAWSFGAAEPYSLELAEWIVSRIPWVEKIRFVNSGTEAVMSALRVARAATGRDKILKFDGCYHGHLDALLVKAGSGLAGESSSDSAGIGSELIKNTLVLPLDDEKAVEELFAKEGKSIAALVIEPLPANYGLLIQRKEYLSKIVEIARKHGSLVLFDEVISGFRVGLKGMSGELGIAPDLVTYGKIIGGGFPVGAYAGKAELLDLVAPQGPVYQAGTLSASPFGMRAGLSTIQKCEKENVWNILENRTKSFVSGMVSILRERDPEGDWDSSVYSSLFWFHKKSPSSIRTVDKIPSGHKEGFAKVFHALLAEGIYLAPSGYEVGFLSYAHSDKILSETLEKADFALKKLKV</sequence>
<dbReference type="InterPro" id="IPR015422">
    <property type="entry name" value="PyrdxlP-dep_Trfase_small"/>
</dbReference>
<keyword evidence="7" id="KW-0963">Cytoplasm</keyword>
<dbReference type="HAMAP" id="MF_00375">
    <property type="entry name" value="HemL_aminotrans_3"/>
    <property type="match status" value="1"/>
</dbReference>
<keyword evidence="9" id="KW-1185">Reference proteome</keyword>
<evidence type="ECO:0000256" key="4">
    <source>
        <dbReference type="ARBA" id="ARBA00022898"/>
    </source>
</evidence>
<dbReference type="OrthoDB" id="9807885at2"/>
<dbReference type="PANTHER" id="PTHR43713:SF3">
    <property type="entry name" value="GLUTAMATE-1-SEMIALDEHYDE 2,1-AMINOMUTASE 1, CHLOROPLASTIC-RELATED"/>
    <property type="match status" value="1"/>
</dbReference>
<evidence type="ECO:0000313" key="9">
    <source>
        <dbReference type="Proteomes" id="UP000297241"/>
    </source>
</evidence>
<reference evidence="8" key="1">
    <citation type="journal article" date="2019" name="PLoS Negl. Trop. Dis.">
        <title>Revisiting the worldwide diversity of Leptospira species in the environment.</title>
        <authorList>
            <person name="Vincent A.T."/>
            <person name="Schiettekatte O."/>
            <person name="Bourhy P."/>
            <person name="Veyrier F.J."/>
            <person name="Picardeau M."/>
        </authorList>
    </citation>
    <scope>NUCLEOTIDE SEQUENCE [LARGE SCALE GENOMIC DNA]</scope>
    <source>
        <strain evidence="8">201601113</strain>
    </source>
</reference>
<evidence type="ECO:0000256" key="5">
    <source>
        <dbReference type="ARBA" id="ARBA00023235"/>
    </source>
</evidence>
<comment type="subunit">
    <text evidence="7">Homodimer.</text>
</comment>
<comment type="similarity">
    <text evidence="3 7">Belongs to the class-III pyridoxal-phosphate-dependent aminotransferase family. HemL subfamily.</text>
</comment>
<dbReference type="Pfam" id="PF00202">
    <property type="entry name" value="Aminotran_3"/>
    <property type="match status" value="1"/>
</dbReference>
<comment type="pathway">
    <text evidence="2">Porphyrin-containing compound metabolism; protoporphyrin-IX biosynthesis; 5-aminolevulinate from L-glutamyl-tRNA(Glu): step 2/2.</text>
</comment>
<organism evidence="8 9">
    <name type="scientific">Leptospira dzoumogneensis</name>
    <dbReference type="NCBI Taxonomy" id="2484904"/>
    <lineage>
        <taxon>Bacteria</taxon>
        <taxon>Pseudomonadati</taxon>
        <taxon>Spirochaetota</taxon>
        <taxon>Spirochaetia</taxon>
        <taxon>Leptospirales</taxon>
        <taxon>Leptospiraceae</taxon>
        <taxon>Leptospira</taxon>
    </lineage>
</organism>
<protein>
    <recommendedName>
        <fullName evidence="7">Glutamate-1-semialdehyde 2,1-aminomutase</fullName>
        <shortName evidence="7">GSA</shortName>
        <ecNumber evidence="7">5.4.3.8</ecNumber>
    </recommendedName>
    <alternativeName>
        <fullName evidence="7">Glutamate-1-semialdehyde aminotransferase</fullName>
        <shortName evidence="7">GSA-AT</shortName>
    </alternativeName>
</protein>
<keyword evidence="5 7" id="KW-0413">Isomerase</keyword>
<evidence type="ECO:0000256" key="2">
    <source>
        <dbReference type="ARBA" id="ARBA00004819"/>
    </source>
</evidence>
<dbReference type="GO" id="GO:0006782">
    <property type="term" value="P:protoporphyrinogen IX biosynthetic process"/>
    <property type="evidence" value="ECO:0007669"/>
    <property type="project" value="UniProtKB-UniRule"/>
</dbReference>
<evidence type="ECO:0000256" key="7">
    <source>
        <dbReference type="HAMAP-Rule" id="MF_00375"/>
    </source>
</evidence>
<dbReference type="InterPro" id="IPR015424">
    <property type="entry name" value="PyrdxlP-dep_Trfase"/>
</dbReference>
<dbReference type="CDD" id="cd00610">
    <property type="entry name" value="OAT_like"/>
    <property type="match status" value="1"/>
</dbReference>
<comment type="caution">
    <text evidence="8">The sequence shown here is derived from an EMBL/GenBank/DDBJ whole genome shotgun (WGS) entry which is preliminary data.</text>
</comment>
<dbReference type="InterPro" id="IPR005814">
    <property type="entry name" value="Aminotrans_3"/>
</dbReference>
<feature type="modified residue" description="N6-(pyridoxal phosphate)lysine" evidence="7">
    <location>
        <position position="266"/>
    </location>
</feature>
<dbReference type="GO" id="GO:0042286">
    <property type="term" value="F:glutamate-1-semialdehyde 2,1-aminomutase activity"/>
    <property type="evidence" value="ECO:0007669"/>
    <property type="project" value="UniProtKB-UniRule"/>
</dbReference>
<dbReference type="GO" id="GO:0008483">
    <property type="term" value="F:transaminase activity"/>
    <property type="evidence" value="ECO:0007669"/>
    <property type="project" value="InterPro"/>
</dbReference>
<dbReference type="FunFam" id="3.40.640.10:FF:000021">
    <property type="entry name" value="Glutamate-1-semialdehyde 2,1-aminomutase"/>
    <property type="match status" value="1"/>
</dbReference>
<dbReference type="RefSeq" id="WP_135756675.1">
    <property type="nucleotide sequence ID" value="NZ_RQHS01000012.1"/>
</dbReference>
<keyword evidence="4 7" id="KW-0663">Pyridoxal phosphate</keyword>
<dbReference type="GO" id="GO:0030170">
    <property type="term" value="F:pyridoxal phosphate binding"/>
    <property type="evidence" value="ECO:0007669"/>
    <property type="project" value="InterPro"/>
</dbReference>
<dbReference type="PANTHER" id="PTHR43713">
    <property type="entry name" value="GLUTAMATE-1-SEMIALDEHYDE 2,1-AMINOMUTASE"/>
    <property type="match status" value="1"/>
</dbReference>
<dbReference type="AlphaFoldDB" id="A0A4Z1ADZ2"/>
<evidence type="ECO:0000256" key="1">
    <source>
        <dbReference type="ARBA" id="ARBA00001933"/>
    </source>
</evidence>